<dbReference type="PANTHER" id="PTHR20941:SF1">
    <property type="entry name" value="FOLIC ACID SYNTHESIS PROTEIN FOL1"/>
    <property type="match status" value="1"/>
</dbReference>
<evidence type="ECO:0000313" key="11">
    <source>
        <dbReference type="EMBL" id="SHE44024.1"/>
    </source>
</evidence>
<dbReference type="PROSITE" id="PS50972">
    <property type="entry name" value="PTERIN_BINDING"/>
    <property type="match status" value="1"/>
</dbReference>
<dbReference type="GO" id="GO:0046656">
    <property type="term" value="P:folic acid biosynthetic process"/>
    <property type="evidence" value="ECO:0007669"/>
    <property type="project" value="UniProtKB-KW"/>
</dbReference>
<evidence type="ECO:0000256" key="4">
    <source>
        <dbReference type="ARBA" id="ARBA00009503"/>
    </source>
</evidence>
<evidence type="ECO:0000256" key="3">
    <source>
        <dbReference type="ARBA" id="ARBA00004763"/>
    </source>
</evidence>
<dbReference type="InterPro" id="IPR045031">
    <property type="entry name" value="DHP_synth-like"/>
</dbReference>
<feature type="domain" description="Pterin-binding" evidence="10">
    <location>
        <begin position="1"/>
        <end position="247"/>
    </location>
</feature>
<dbReference type="Gene3D" id="3.20.20.20">
    <property type="entry name" value="Dihydropteroate synthase-like"/>
    <property type="match status" value="1"/>
</dbReference>
<gene>
    <name evidence="11" type="ORF">SAMN02745225_00623</name>
</gene>
<comment type="pathway">
    <text evidence="3">Cofactor biosynthesis; tetrahydrofolate biosynthesis; 7,8-dihydrofolate from 2-amino-4-hydroxy-6-hydroxymethyl-7,8-dihydropteridine diphosphate and 4-aminobenzoate: step 1/2.</text>
</comment>
<dbReference type="GO" id="GO:0005829">
    <property type="term" value="C:cytosol"/>
    <property type="evidence" value="ECO:0007669"/>
    <property type="project" value="TreeGrafter"/>
</dbReference>
<dbReference type="SUPFAM" id="SSF51717">
    <property type="entry name" value="Dihydropteroate synthetase-like"/>
    <property type="match status" value="1"/>
</dbReference>
<evidence type="ECO:0000256" key="2">
    <source>
        <dbReference type="ARBA" id="ARBA00001946"/>
    </source>
</evidence>
<proteinExistence type="inferred from homology"/>
<dbReference type="NCBIfam" id="TIGR01496">
    <property type="entry name" value="DHPS"/>
    <property type="match status" value="1"/>
</dbReference>
<dbReference type="PANTHER" id="PTHR20941">
    <property type="entry name" value="FOLATE SYNTHESIS PROTEINS"/>
    <property type="match status" value="1"/>
</dbReference>
<keyword evidence="9" id="KW-0289">Folate biosynthesis</keyword>
<sequence>MGVVNVTPDSFSDGGDFFDREAAIAHGLELFEAGAQIVDVGGESTRPFAEPVEEREELRRVLDVVAALSKHGIVSVDTRHERVAEKAVENGASIINDVGGALAPLAAKLGVAWVAMHMKGDPKTMQLAPAYLDVVSEVIDSLEAMVGRAQDLGVPEVIVDPGIGFGKTAQHNLELLKSVSRLKTFGCEVLLGTSRKRFLAKVTTKERFEPPPKDREEQQLAVEAWCLLNGVDIVRVHEVVKTRQLIDLMKKGQDAHNGLLLQGVTTAELPTETR</sequence>
<dbReference type="CDD" id="cd00739">
    <property type="entry name" value="DHPS"/>
    <property type="match status" value="1"/>
</dbReference>
<evidence type="ECO:0000256" key="8">
    <source>
        <dbReference type="ARBA" id="ARBA00022842"/>
    </source>
</evidence>
<evidence type="ECO:0000313" key="12">
    <source>
        <dbReference type="Proteomes" id="UP000184295"/>
    </source>
</evidence>
<dbReference type="Proteomes" id="UP000184295">
    <property type="component" value="Unassembled WGS sequence"/>
</dbReference>
<dbReference type="GO" id="GO:0046654">
    <property type="term" value="P:tetrahydrofolate biosynthetic process"/>
    <property type="evidence" value="ECO:0007669"/>
    <property type="project" value="TreeGrafter"/>
</dbReference>
<name>A0A1M4TI60_9ACTN</name>
<dbReference type="PROSITE" id="PS00793">
    <property type="entry name" value="DHPS_2"/>
    <property type="match status" value="1"/>
</dbReference>
<evidence type="ECO:0000259" key="10">
    <source>
        <dbReference type="PROSITE" id="PS50972"/>
    </source>
</evidence>
<dbReference type="AlphaFoldDB" id="A0A1M4TI60"/>
<comment type="similarity">
    <text evidence="4">Belongs to the DHPS family.</text>
</comment>
<dbReference type="GO" id="GO:0046872">
    <property type="term" value="F:metal ion binding"/>
    <property type="evidence" value="ECO:0007669"/>
    <property type="project" value="UniProtKB-KW"/>
</dbReference>
<evidence type="ECO:0000256" key="1">
    <source>
        <dbReference type="ARBA" id="ARBA00000012"/>
    </source>
</evidence>
<protein>
    <recommendedName>
        <fullName evidence="5">dihydropteroate synthase</fullName>
        <ecNumber evidence="5">2.5.1.15</ecNumber>
    </recommendedName>
</protein>
<keyword evidence="12" id="KW-1185">Reference proteome</keyword>
<evidence type="ECO:0000256" key="9">
    <source>
        <dbReference type="ARBA" id="ARBA00022909"/>
    </source>
</evidence>
<keyword evidence="8" id="KW-0460">Magnesium</keyword>
<dbReference type="InterPro" id="IPR006390">
    <property type="entry name" value="DHP_synth_dom"/>
</dbReference>
<organism evidence="11 12">
    <name type="scientific">Ferrithrix thermotolerans DSM 19514</name>
    <dbReference type="NCBI Taxonomy" id="1121881"/>
    <lineage>
        <taxon>Bacteria</taxon>
        <taxon>Bacillati</taxon>
        <taxon>Actinomycetota</taxon>
        <taxon>Acidimicrobiia</taxon>
        <taxon>Acidimicrobiales</taxon>
        <taxon>Acidimicrobiaceae</taxon>
        <taxon>Ferrithrix</taxon>
    </lineage>
</organism>
<dbReference type="OrthoDB" id="9811744at2"/>
<evidence type="ECO:0000256" key="5">
    <source>
        <dbReference type="ARBA" id="ARBA00012458"/>
    </source>
</evidence>
<evidence type="ECO:0000256" key="7">
    <source>
        <dbReference type="ARBA" id="ARBA00022723"/>
    </source>
</evidence>
<dbReference type="InterPro" id="IPR011005">
    <property type="entry name" value="Dihydropteroate_synth-like_sf"/>
</dbReference>
<dbReference type="EMBL" id="FQUL01000005">
    <property type="protein sequence ID" value="SHE44024.1"/>
    <property type="molecule type" value="Genomic_DNA"/>
</dbReference>
<accession>A0A1M4TI60</accession>
<keyword evidence="7" id="KW-0479">Metal-binding</keyword>
<keyword evidence="6" id="KW-0808">Transferase</keyword>
<comment type="catalytic activity">
    <reaction evidence="1">
        <text>(7,8-dihydropterin-6-yl)methyl diphosphate + 4-aminobenzoate = 7,8-dihydropteroate + diphosphate</text>
        <dbReference type="Rhea" id="RHEA:19949"/>
        <dbReference type="ChEBI" id="CHEBI:17836"/>
        <dbReference type="ChEBI" id="CHEBI:17839"/>
        <dbReference type="ChEBI" id="CHEBI:33019"/>
        <dbReference type="ChEBI" id="CHEBI:72950"/>
        <dbReference type="EC" id="2.5.1.15"/>
    </reaction>
</comment>
<comment type="cofactor">
    <cofactor evidence="2">
        <name>Mg(2+)</name>
        <dbReference type="ChEBI" id="CHEBI:18420"/>
    </cofactor>
</comment>
<dbReference type="STRING" id="1121881.SAMN02745225_00623"/>
<dbReference type="Pfam" id="PF00809">
    <property type="entry name" value="Pterin_bind"/>
    <property type="match status" value="1"/>
</dbReference>
<dbReference type="RefSeq" id="WP_072788700.1">
    <property type="nucleotide sequence ID" value="NZ_FQUL01000005.1"/>
</dbReference>
<dbReference type="EC" id="2.5.1.15" evidence="5"/>
<dbReference type="GO" id="GO:0004156">
    <property type="term" value="F:dihydropteroate synthase activity"/>
    <property type="evidence" value="ECO:0007669"/>
    <property type="project" value="UniProtKB-EC"/>
</dbReference>
<dbReference type="InterPro" id="IPR000489">
    <property type="entry name" value="Pterin-binding_dom"/>
</dbReference>
<evidence type="ECO:0000256" key="6">
    <source>
        <dbReference type="ARBA" id="ARBA00022679"/>
    </source>
</evidence>
<reference evidence="12" key="1">
    <citation type="submission" date="2016-11" db="EMBL/GenBank/DDBJ databases">
        <authorList>
            <person name="Varghese N."/>
            <person name="Submissions S."/>
        </authorList>
    </citation>
    <scope>NUCLEOTIDE SEQUENCE [LARGE SCALE GENOMIC DNA]</scope>
    <source>
        <strain evidence="12">DSM 19514</strain>
    </source>
</reference>